<dbReference type="RefSeq" id="WP_270825158.1">
    <property type="nucleotide sequence ID" value="NZ_JAOEBP010000001.1"/>
</dbReference>
<dbReference type="AlphaFoldDB" id="A0AAW9F2A6"/>
<protein>
    <submittedName>
        <fullName evidence="1">Uncharacterized protein</fullName>
    </submittedName>
</protein>
<sequence>MQKLDAIKIVQSLISSICESPDQFNINVSVTGQSIVSHGGIGQVVTAIGGAAGSKTIGQKISVSSGDVTLAYEKAWRALDEQFKALIDALEAIKAQLESKDTDIGLVETIYNSLKNTWVPGLIISVLGTALSAALGVGV</sequence>
<dbReference type="Proteomes" id="UP001277183">
    <property type="component" value="Unassembled WGS sequence"/>
</dbReference>
<name>A0AAW9F2A6_AERCA</name>
<accession>A0AAW9F2A6</accession>
<reference evidence="1" key="1">
    <citation type="submission" date="2023-11" db="EMBL/GenBank/DDBJ databases">
        <title>WGS of Aeromonas in Northern Israel.</title>
        <authorList>
            <person name="Hershko Y."/>
        </authorList>
    </citation>
    <scope>NUCLEOTIDE SEQUENCE</scope>
    <source>
        <strain evidence="1">77416</strain>
    </source>
</reference>
<dbReference type="EMBL" id="JAWZVU010000059">
    <property type="protein sequence ID" value="MDX7720786.1"/>
    <property type="molecule type" value="Genomic_DNA"/>
</dbReference>
<gene>
    <name evidence="1" type="ORF">SJS77_09875</name>
</gene>
<evidence type="ECO:0000313" key="2">
    <source>
        <dbReference type="Proteomes" id="UP001277183"/>
    </source>
</evidence>
<organism evidence="1 2">
    <name type="scientific">Aeromonas caviae</name>
    <name type="common">Aeromonas punctata</name>
    <dbReference type="NCBI Taxonomy" id="648"/>
    <lineage>
        <taxon>Bacteria</taxon>
        <taxon>Pseudomonadati</taxon>
        <taxon>Pseudomonadota</taxon>
        <taxon>Gammaproteobacteria</taxon>
        <taxon>Aeromonadales</taxon>
        <taxon>Aeromonadaceae</taxon>
        <taxon>Aeromonas</taxon>
    </lineage>
</organism>
<proteinExistence type="predicted"/>
<comment type="caution">
    <text evidence="1">The sequence shown here is derived from an EMBL/GenBank/DDBJ whole genome shotgun (WGS) entry which is preliminary data.</text>
</comment>
<evidence type="ECO:0000313" key="1">
    <source>
        <dbReference type="EMBL" id="MDX7720786.1"/>
    </source>
</evidence>